<keyword evidence="3" id="KW-1133">Transmembrane helix</keyword>
<gene>
    <name evidence="5" type="ORF">GGE60_000670</name>
</gene>
<dbReference type="Gene3D" id="1.10.287.470">
    <property type="entry name" value="Helix hairpin bin"/>
    <property type="match status" value="1"/>
</dbReference>
<dbReference type="Pfam" id="PF25917">
    <property type="entry name" value="BSH_RND"/>
    <property type="match status" value="1"/>
</dbReference>
<keyword evidence="3" id="KW-0472">Membrane</keyword>
<dbReference type="OrthoDB" id="9811754at2"/>
<dbReference type="PANTHER" id="PTHR30386">
    <property type="entry name" value="MEMBRANE FUSION SUBUNIT OF EMRAB-TOLC MULTIDRUG EFFLUX PUMP"/>
    <property type="match status" value="1"/>
</dbReference>
<dbReference type="SUPFAM" id="SSF111369">
    <property type="entry name" value="HlyD-like secretion proteins"/>
    <property type="match status" value="2"/>
</dbReference>
<feature type="region of interest" description="Disordered" evidence="2">
    <location>
        <begin position="1"/>
        <end position="55"/>
    </location>
</feature>
<organism evidence="5 6">
    <name type="scientific">Rhizobium leucaenae</name>
    <dbReference type="NCBI Taxonomy" id="29450"/>
    <lineage>
        <taxon>Bacteria</taxon>
        <taxon>Pseudomonadati</taxon>
        <taxon>Pseudomonadota</taxon>
        <taxon>Alphaproteobacteria</taxon>
        <taxon>Hyphomicrobiales</taxon>
        <taxon>Rhizobiaceae</taxon>
        <taxon>Rhizobium/Agrobacterium group</taxon>
        <taxon>Rhizobium</taxon>
    </lineage>
</organism>
<reference evidence="5 6" key="1">
    <citation type="submission" date="2020-08" db="EMBL/GenBank/DDBJ databases">
        <title>Genomic Encyclopedia of Type Strains, Phase IV (KMG-V): Genome sequencing to study the core and pangenomes of soil and plant-associated prokaryotes.</title>
        <authorList>
            <person name="Whitman W."/>
        </authorList>
    </citation>
    <scope>NUCLEOTIDE SEQUENCE [LARGE SCALE GENOMIC DNA]</scope>
    <source>
        <strain evidence="5 6">SEMIA 492</strain>
    </source>
</reference>
<dbReference type="InterPro" id="IPR058625">
    <property type="entry name" value="MdtA-like_BSH"/>
</dbReference>
<dbReference type="EMBL" id="JACIIG010000001">
    <property type="protein sequence ID" value="MBB4566582.1"/>
    <property type="molecule type" value="Genomic_DNA"/>
</dbReference>
<accession>A0A7W7EIS9</accession>
<keyword evidence="3" id="KW-0812">Transmembrane</keyword>
<comment type="caution">
    <text evidence="5">The sequence shown here is derived from an EMBL/GenBank/DDBJ whole genome shotgun (WGS) entry which is preliminary data.</text>
</comment>
<dbReference type="InterPro" id="IPR050739">
    <property type="entry name" value="MFP"/>
</dbReference>
<dbReference type="RefSeq" id="WP_028752781.1">
    <property type="nucleotide sequence ID" value="NZ_JACIIG010000001.1"/>
</dbReference>
<dbReference type="GO" id="GO:0055085">
    <property type="term" value="P:transmembrane transport"/>
    <property type="evidence" value="ECO:0007669"/>
    <property type="project" value="InterPro"/>
</dbReference>
<dbReference type="AlphaFoldDB" id="A0A7W7EIS9"/>
<evidence type="ECO:0000313" key="6">
    <source>
        <dbReference type="Proteomes" id="UP000543836"/>
    </source>
</evidence>
<evidence type="ECO:0000259" key="4">
    <source>
        <dbReference type="Pfam" id="PF25917"/>
    </source>
</evidence>
<dbReference type="Gene3D" id="2.40.30.170">
    <property type="match status" value="1"/>
</dbReference>
<feature type="transmembrane region" description="Helical" evidence="3">
    <location>
        <begin position="63"/>
        <end position="81"/>
    </location>
</feature>
<feature type="coiled-coil region" evidence="1">
    <location>
        <begin position="229"/>
        <end position="263"/>
    </location>
</feature>
<proteinExistence type="predicted"/>
<feature type="domain" description="Multidrug resistance protein MdtA-like barrel-sandwich hybrid" evidence="4">
    <location>
        <begin position="102"/>
        <end position="298"/>
    </location>
</feature>
<evidence type="ECO:0000256" key="2">
    <source>
        <dbReference type="SAM" id="MobiDB-lite"/>
    </source>
</evidence>
<evidence type="ECO:0000256" key="1">
    <source>
        <dbReference type="SAM" id="Coils"/>
    </source>
</evidence>
<name>A0A7W7EIS9_9HYPH</name>
<dbReference type="Gene3D" id="2.40.50.100">
    <property type="match status" value="1"/>
</dbReference>
<evidence type="ECO:0000256" key="3">
    <source>
        <dbReference type="SAM" id="Phobius"/>
    </source>
</evidence>
<keyword evidence="1" id="KW-0175">Coiled coil</keyword>
<sequence>MSSSHSNNVARIVDDVEVEAPHTGASAEAPAAEKPNSPPPAQAAPAHSVQAAPPPAEKKRRSLVLPIVVVLALVAGGWYGYDWWTTGRFLVSTDDAYIEGDIATIQPKVTGYVAKVNVVANQLVKAGDVLATLDDGDYKLALQQAQASLDTEQLSLHTIDAQIAAGQAALAQSQAQKVALEATVRGAQITQTRAAELQSKSVGTTASLDSANIALDQAKANLVGGDAAIASAQANINLLQAQRRQAESTIKGLEAARDKAARDLSFTVLKAPYDGVVGNRSVQEGDLVSPGQKLMAIVPTRQLYIDANFKETQIQHLVAGSKVNVHVDAYSDHPIVGTVASISPASGSVFSLLPPENATGNFTKVVQRVPVRIALPQDALDSGRLRAGLSVVVDVDTRTAPDRAGLASN</sequence>
<dbReference type="PANTHER" id="PTHR30386:SF24">
    <property type="entry name" value="MULTIDRUG RESISTANCE EFFLUX PUMP"/>
    <property type="match status" value="1"/>
</dbReference>
<keyword evidence="6" id="KW-1185">Reference proteome</keyword>
<protein>
    <submittedName>
        <fullName evidence="5">Membrane fusion protein (Multidrug efflux system)</fullName>
    </submittedName>
</protein>
<dbReference type="Proteomes" id="UP000543836">
    <property type="component" value="Unassembled WGS sequence"/>
</dbReference>
<evidence type="ECO:0000313" key="5">
    <source>
        <dbReference type="EMBL" id="MBB4566582.1"/>
    </source>
</evidence>